<feature type="compositionally biased region" description="Acidic residues" evidence="2">
    <location>
        <begin position="182"/>
        <end position="192"/>
    </location>
</feature>
<dbReference type="GO" id="GO:0060234">
    <property type="term" value="P:neuroblast delamination"/>
    <property type="evidence" value="ECO:0007669"/>
    <property type="project" value="TreeGrafter"/>
</dbReference>
<feature type="compositionally biased region" description="Polar residues" evidence="2">
    <location>
        <begin position="1070"/>
        <end position="1082"/>
    </location>
</feature>
<feature type="region of interest" description="Disordered" evidence="2">
    <location>
        <begin position="730"/>
        <end position="807"/>
    </location>
</feature>
<reference evidence="4" key="2">
    <citation type="submission" date="2014-03" db="EMBL/GenBank/DDBJ databases">
        <authorList>
            <person name="Genoscope - CEA"/>
        </authorList>
    </citation>
    <scope>NUCLEOTIDE SEQUENCE</scope>
</reference>
<dbReference type="STRING" id="8022.A0A060XMQ2"/>
<evidence type="ECO:0000313" key="4">
    <source>
        <dbReference type="EMBL" id="CDQ80522.1"/>
    </source>
</evidence>
<evidence type="ECO:0000256" key="2">
    <source>
        <dbReference type="SAM" id="MobiDB-lite"/>
    </source>
</evidence>
<dbReference type="PANTHER" id="PTHR21510">
    <property type="entry name" value="AKNA DOMAIN-CONTAINING PROTEIN"/>
    <property type="match status" value="1"/>
</dbReference>
<dbReference type="GO" id="GO:0001837">
    <property type="term" value="P:epithelial to mesenchymal transition"/>
    <property type="evidence" value="ECO:0007669"/>
    <property type="project" value="TreeGrafter"/>
</dbReference>
<feature type="region of interest" description="Disordered" evidence="2">
    <location>
        <begin position="283"/>
        <end position="514"/>
    </location>
</feature>
<accession>A0A060XMQ2</accession>
<dbReference type="PANTHER" id="PTHR21510:SF15">
    <property type="entry name" value="MICROTUBULE ORGANIZATION PROTEIN AKNA"/>
    <property type="match status" value="1"/>
</dbReference>
<feature type="compositionally biased region" description="Polar residues" evidence="2">
    <location>
        <begin position="295"/>
        <end position="308"/>
    </location>
</feature>
<dbReference type="EMBL" id="FR905616">
    <property type="protein sequence ID" value="CDQ80522.1"/>
    <property type="molecule type" value="Genomic_DNA"/>
</dbReference>
<dbReference type="PaxDb" id="8022-A0A060XMQ2"/>
<feature type="compositionally biased region" description="Polar residues" evidence="2">
    <location>
        <begin position="1013"/>
        <end position="1031"/>
    </location>
</feature>
<keyword evidence="1" id="KW-0175">Coiled coil</keyword>
<feature type="compositionally biased region" description="Basic and acidic residues" evidence="2">
    <location>
        <begin position="157"/>
        <end position="181"/>
    </location>
</feature>
<organism evidence="4 5">
    <name type="scientific">Oncorhynchus mykiss</name>
    <name type="common">Rainbow trout</name>
    <name type="synonym">Salmo gairdneri</name>
    <dbReference type="NCBI Taxonomy" id="8022"/>
    <lineage>
        <taxon>Eukaryota</taxon>
        <taxon>Metazoa</taxon>
        <taxon>Chordata</taxon>
        <taxon>Craniata</taxon>
        <taxon>Vertebrata</taxon>
        <taxon>Euteleostomi</taxon>
        <taxon>Actinopterygii</taxon>
        <taxon>Neopterygii</taxon>
        <taxon>Teleostei</taxon>
        <taxon>Protacanthopterygii</taxon>
        <taxon>Salmoniformes</taxon>
        <taxon>Salmonidae</taxon>
        <taxon>Salmoninae</taxon>
        <taxon>Oncorhynchus</taxon>
    </lineage>
</organism>
<feature type="region of interest" description="Disordered" evidence="2">
    <location>
        <begin position="840"/>
        <end position="1107"/>
    </location>
</feature>
<feature type="compositionally biased region" description="Basic and acidic residues" evidence="2">
    <location>
        <begin position="45"/>
        <end position="59"/>
    </location>
</feature>
<feature type="region of interest" description="Disordered" evidence="2">
    <location>
        <begin position="147"/>
        <end position="199"/>
    </location>
</feature>
<evidence type="ECO:0000313" key="5">
    <source>
        <dbReference type="Proteomes" id="UP000193380"/>
    </source>
</evidence>
<feature type="compositionally biased region" description="Pro residues" evidence="2">
    <location>
        <begin position="766"/>
        <end position="775"/>
    </location>
</feature>
<name>A0A060XMQ2_ONCMY</name>
<feature type="compositionally biased region" description="Polar residues" evidence="2">
    <location>
        <begin position="375"/>
        <end position="402"/>
    </location>
</feature>
<protein>
    <recommendedName>
        <fullName evidence="3">AKNA domain-containing protein</fullName>
    </recommendedName>
</protein>
<feature type="compositionally biased region" description="Acidic residues" evidence="2">
    <location>
        <begin position="33"/>
        <end position="44"/>
    </location>
</feature>
<reference evidence="4" key="1">
    <citation type="journal article" date="2014" name="Nat. Commun.">
        <title>The rainbow trout genome provides novel insights into evolution after whole-genome duplication in vertebrates.</title>
        <authorList>
            <person name="Berthelot C."/>
            <person name="Brunet F."/>
            <person name="Chalopin D."/>
            <person name="Juanchich A."/>
            <person name="Bernard M."/>
            <person name="Noel B."/>
            <person name="Bento P."/>
            <person name="Da Silva C."/>
            <person name="Labadie K."/>
            <person name="Alberti A."/>
            <person name="Aury J.M."/>
            <person name="Louis A."/>
            <person name="Dehais P."/>
            <person name="Bardou P."/>
            <person name="Montfort J."/>
            <person name="Klopp C."/>
            <person name="Cabau C."/>
            <person name="Gaspin C."/>
            <person name="Thorgaard G.H."/>
            <person name="Boussaha M."/>
            <person name="Quillet E."/>
            <person name="Guyomard R."/>
            <person name="Galiana D."/>
            <person name="Bobe J."/>
            <person name="Volff J.N."/>
            <person name="Genet C."/>
            <person name="Wincker P."/>
            <person name="Jaillon O."/>
            <person name="Roest Crollius H."/>
            <person name="Guiguen Y."/>
        </authorList>
    </citation>
    <scope>NUCLEOTIDE SEQUENCE [LARGE SCALE GENOMIC DNA]</scope>
</reference>
<feature type="compositionally biased region" description="Low complexity" evidence="2">
    <location>
        <begin position="779"/>
        <end position="792"/>
    </location>
</feature>
<dbReference type="Proteomes" id="UP000193380">
    <property type="component" value="Unassembled WGS sequence"/>
</dbReference>
<dbReference type="InterPro" id="IPR052655">
    <property type="entry name" value="AKNA_Centrosome-Trans_reg"/>
</dbReference>
<feature type="domain" description="AKNA" evidence="3">
    <location>
        <begin position="684"/>
        <end position="739"/>
    </location>
</feature>
<feature type="compositionally biased region" description="Basic and acidic residues" evidence="2">
    <location>
        <begin position="730"/>
        <end position="742"/>
    </location>
</feature>
<feature type="compositionally biased region" description="Pro residues" evidence="2">
    <location>
        <begin position="744"/>
        <end position="756"/>
    </location>
</feature>
<dbReference type="AlphaFoldDB" id="A0A060XMQ2"/>
<feature type="compositionally biased region" description="Basic and acidic residues" evidence="2">
    <location>
        <begin position="403"/>
        <end position="433"/>
    </location>
</feature>
<dbReference type="GO" id="GO:0005813">
    <property type="term" value="C:centrosome"/>
    <property type="evidence" value="ECO:0007669"/>
    <property type="project" value="TreeGrafter"/>
</dbReference>
<gene>
    <name evidence="4" type="ORF">GSONMT00033425001</name>
</gene>
<feature type="compositionally biased region" description="Low complexity" evidence="2">
    <location>
        <begin position="902"/>
        <end position="915"/>
    </location>
</feature>
<evidence type="ECO:0000259" key="3">
    <source>
        <dbReference type="Pfam" id="PF12443"/>
    </source>
</evidence>
<sequence length="1107" mass="121648">METRGQRTRAGILFWTPAPQRPSPFSSIGSEVDWGEEEEEDEEGWDRKAEEEEGFHTQMDENGIIGLDEALEDVGPGGEENPPRYSGALEGSLSPSRAGGLRLVDPLEELSYNLSELQDSEPPGEDTHALSLCDDVLEDKDSVEIWSEEEEQQQQKVEQEKSCLVDRQRMEHLPERDRQLDDEKEIEEEEDSEPHAHTDMMAYPVIAGAGPGWDQGLIVRGGEWGKEESEVCAVGSYRADLQIEETNELSESDSRGGGRLGASVSTFPHLLHFSSEELAYAPGIEAETFPEDPTFTESLPESRSSRMSNAPRPHWPLESGGEDLKPRTSPYPAAISPAYGISYQLSERKERGGESPQDEAGVNHRQHPYPRKIRQSLSDTPQAMVCSSQKSWHVPSQSPLHSSTKDWNHQTPRESPPKPQPRSHDLDMDEGRRGPLTYPTPDFSKVEPRVHFPKSGYTPPKSKGSPRKRSLSVEPPLVFKSPADIVREVLLSSTDGPQSPSPPNGPRRPLNSMVPEDFRCPQQASTLVQQLQEDYNRLLTKYAEAENTIDRMRLEAKVVSLYSDPPKPSHAVQSGVLHEGSKVMTLTFPHAQRAELSSGSVYLNGQAAHQGYSGVSSVCPSSAASSSPRSLDPGVGEQLTRALSKQAERFLQQVQTFEELLRRGKLKPFEQMKGLSQLLQGQDSLERGYLAARDEHRLLLQRGAELGPFDPGRELEGRIFQCGMRVEELKEQVEQTEQDRPTSEAPPTPPPHPTPFSMPAGGSEPMPLPESPVLPLPWESGVGVEVSSASGESEGEEGGMPSLLLHPLRDEHKRVERDFSMLMDHYQSFRELPRLLDLDLTEGDHDSPDAGEEATHSGGEGTREGPHPRTGREKGHTSLAQRRPMHGQQDAAFIPTARPRTSKSLPPSPKDLSQSTAFPDLLANDSKRSEVRKSHGSSLTSLGESAASERRGSKLQPGTRRVPSQDGIISPETDSGFVGSESSRLTPAAPSALHQRAIARLSVPEEQSPGKPQHTSPVSGQPLPSSCTPSHRPQRPTLLEHCGGSRLSTPRQVRGSSGRTRGEERRGTSASSSPQHRASRTPQPWAGSGTSEFGPDSDHSESMLFCL</sequence>
<feature type="region of interest" description="Disordered" evidence="2">
    <location>
        <begin position="1"/>
        <end position="102"/>
    </location>
</feature>
<proteinExistence type="predicted"/>
<dbReference type="InterPro" id="IPR022150">
    <property type="entry name" value="AKNA_dom"/>
</dbReference>
<feature type="compositionally biased region" description="Basic residues" evidence="2">
    <location>
        <begin position="364"/>
        <end position="374"/>
    </location>
</feature>
<evidence type="ECO:0000256" key="1">
    <source>
        <dbReference type="SAM" id="Coils"/>
    </source>
</evidence>
<dbReference type="GO" id="GO:0021849">
    <property type="term" value="P:neuroblast division in subventricular zone"/>
    <property type="evidence" value="ECO:0007669"/>
    <property type="project" value="TreeGrafter"/>
</dbReference>
<feature type="compositionally biased region" description="Basic and acidic residues" evidence="2">
    <location>
        <begin position="861"/>
        <end position="876"/>
    </location>
</feature>
<dbReference type="Pfam" id="PF12443">
    <property type="entry name" value="AKNA"/>
    <property type="match status" value="1"/>
</dbReference>
<feature type="coiled-coil region" evidence="1">
    <location>
        <begin position="528"/>
        <end position="555"/>
    </location>
</feature>